<dbReference type="PANTHER" id="PTHR40980:SF3">
    <property type="entry name" value="TONB-DEPENDENT RECEPTOR-LIKE BETA-BARREL DOMAIN-CONTAINING PROTEIN"/>
    <property type="match status" value="1"/>
</dbReference>
<dbReference type="Pfam" id="PF07715">
    <property type="entry name" value="Plug"/>
    <property type="match status" value="1"/>
</dbReference>
<dbReference type="InterPro" id="IPR037066">
    <property type="entry name" value="Plug_dom_sf"/>
</dbReference>
<evidence type="ECO:0000256" key="1">
    <source>
        <dbReference type="ARBA" id="ARBA00004442"/>
    </source>
</evidence>
<accession>A0A2K9NFP6</accession>
<dbReference type="OrthoDB" id="5476657at2"/>
<organism evidence="7 8">
    <name type="scientific">Niveispirillum cyanobacteriorum</name>
    <dbReference type="NCBI Taxonomy" id="1612173"/>
    <lineage>
        <taxon>Bacteria</taxon>
        <taxon>Pseudomonadati</taxon>
        <taxon>Pseudomonadota</taxon>
        <taxon>Alphaproteobacteria</taxon>
        <taxon>Rhodospirillales</taxon>
        <taxon>Azospirillaceae</taxon>
        <taxon>Niveispirillum</taxon>
    </lineage>
</organism>
<protein>
    <submittedName>
        <fullName evidence="7">TonB-dependent receptor</fullName>
    </submittedName>
</protein>
<evidence type="ECO:0000256" key="2">
    <source>
        <dbReference type="ARBA" id="ARBA00023136"/>
    </source>
</evidence>
<dbReference type="EMBL" id="CP025612">
    <property type="protein sequence ID" value="AUN31921.1"/>
    <property type="molecule type" value="Genomic_DNA"/>
</dbReference>
<evidence type="ECO:0000256" key="3">
    <source>
        <dbReference type="ARBA" id="ARBA00023237"/>
    </source>
</evidence>
<dbReference type="Proteomes" id="UP000234752">
    <property type="component" value="Chromosome eg_2"/>
</dbReference>
<dbReference type="InterPro" id="IPR000531">
    <property type="entry name" value="Beta-barrel_TonB"/>
</dbReference>
<keyword evidence="2 4" id="KW-0472">Membrane</keyword>
<dbReference type="PANTHER" id="PTHR40980">
    <property type="entry name" value="PLUG DOMAIN-CONTAINING PROTEIN"/>
    <property type="match status" value="1"/>
</dbReference>
<dbReference type="GO" id="GO:0009279">
    <property type="term" value="C:cell outer membrane"/>
    <property type="evidence" value="ECO:0007669"/>
    <property type="project" value="UniProtKB-SubCell"/>
</dbReference>
<dbReference type="Gene3D" id="2.40.170.20">
    <property type="entry name" value="TonB-dependent receptor, beta-barrel domain"/>
    <property type="match status" value="1"/>
</dbReference>
<gene>
    <name evidence="7" type="ORF">C0V82_15920</name>
</gene>
<keyword evidence="8" id="KW-1185">Reference proteome</keyword>
<dbReference type="InterPro" id="IPR010104">
    <property type="entry name" value="TonB_rcpt_bac"/>
</dbReference>
<keyword evidence="3" id="KW-0998">Cell outer membrane</keyword>
<feature type="domain" description="TonB-dependent receptor-like beta-barrel" evidence="5">
    <location>
        <begin position="575"/>
        <end position="1138"/>
    </location>
</feature>
<evidence type="ECO:0000313" key="7">
    <source>
        <dbReference type="EMBL" id="AUN31921.1"/>
    </source>
</evidence>
<evidence type="ECO:0000259" key="5">
    <source>
        <dbReference type="Pfam" id="PF00593"/>
    </source>
</evidence>
<proteinExistence type="inferred from homology"/>
<comment type="similarity">
    <text evidence="4">Belongs to the TonB-dependent receptor family.</text>
</comment>
<dbReference type="InterPro" id="IPR036942">
    <property type="entry name" value="Beta-barrel_TonB_sf"/>
</dbReference>
<dbReference type="NCBIfam" id="TIGR01782">
    <property type="entry name" value="TonB-Xanth-Caul"/>
    <property type="match status" value="1"/>
</dbReference>
<sequence>MNNPLPLENLRLRLTQVCAKLRKQHGCCLEGSRVGALFAPGRRAAEKSEKGRKQEVKDVKTNHSRVLWLRSGVSLLALVLVGAHGAQAQTAAEPKAEAAPVLEEIVVVGVRAALESALDIKRNAGTVVDSITATDIGAFPDKSVSEALQRVPGITVSRLQSSDDSTHPSGEGTSVLIRGLTQVRTEFNGRDSFSADSYRGLNFNDVSPELMAGVDSYKNQTADMIEGGIAGTVNLRTRLPFDADGLAIAGNIKGSYGDRSKKWTGEYSGMISNVWETNAGKFGLLANLARSHVVTRTESVIMDKIDTYCSAGAVDASGKAIIGADGTVGCTRNPFGGTGWAYMPDGIRYSLVDYDRTRRGTSLAGQYENDDGSFQATVQYTHSKYHNAWLENASHVILDGNAYGSSAFRVRDTSVIGPATGSPALTFGADGMLESGLLTQGHGSWRGSWDSLQDAINTGSAVPGKPFVNYCGNGACSSTTLQDGLYFQNEARNFDHREGTKDLSFNVKWDVNDRLHTSFDVQRITASTTNDDILVATGSMADMQYSVGKGGVPNVVMKPGSNVNYAPGGLSNPHNYWIPFIQAHLEDNEAKETAFRGDATYDLDAGDGWLNSLKVGVRHADRKQTVRYSTFNWTPVAASWNCNGPGFNADSTGGAYPAGCGNGQPFKGYGAGIWDTVNLGDDFFNGEVYPNGDLVYLSRDVLKDRDRLVKSLSGPNTNNPVSPGWVPICDRPGLPSGSCFLPSEVMHVQEKTNAGYAMLRFGGGDMTIFNGITVDGNIGARIVETKINSQGSVGFPTDTALRALQGTPCGSTLPPGAVVNPACSLTPAILAFANGAGTANDFKTDYTNVLPSFNVRFGLDDDQYIRFAASRAMARPDFGLLRNFVSIQSPVIDTTASSPYLVKNASGQVTGYNFVFRAESGYAGLKPLKADQFDLGYEYYIGKSGLFSVGGFYKKLRNSISYGEFVREFTNGNSTQTVIMRGPRNQKGGGELYGFETSYQTFFDFLPDFWNGLGMQVNYTYVEQSGISNSNLVTQGALDAGGTGGFGAGLDVSGGRGAVIDSHKLAGISKHTYNIVGLYEQGPIGLRLAYNWRSRFLTNNLDCCIGLPVFQKAAGFLDGSIRYSVSENLEIALEGTNLLDTKTVYQQQIFGDSAVTPGAKPVYKDANWGKADRRVQVGARVKF</sequence>
<dbReference type="AlphaFoldDB" id="A0A2K9NFP6"/>
<name>A0A2K9NFP6_9PROT</name>
<comment type="subcellular location">
    <subcellularLocation>
        <location evidence="1 4">Cell outer membrane</location>
    </subcellularLocation>
</comment>
<dbReference type="InterPro" id="IPR012910">
    <property type="entry name" value="Plug_dom"/>
</dbReference>
<keyword evidence="4" id="KW-0798">TonB box</keyword>
<evidence type="ECO:0000256" key="4">
    <source>
        <dbReference type="RuleBase" id="RU003357"/>
    </source>
</evidence>
<reference evidence="7 8" key="1">
    <citation type="submission" date="2017-12" db="EMBL/GenBank/DDBJ databases">
        <title>Genomes of bacteria within cyanobacterial aggregates.</title>
        <authorList>
            <person name="Cai H."/>
        </authorList>
    </citation>
    <scope>NUCLEOTIDE SEQUENCE [LARGE SCALE GENOMIC DNA]</scope>
    <source>
        <strain evidence="7 8">TH16</strain>
    </source>
</reference>
<dbReference type="KEGG" id="ncb:C0V82_15920"/>
<dbReference type="SUPFAM" id="SSF56935">
    <property type="entry name" value="Porins"/>
    <property type="match status" value="1"/>
</dbReference>
<keyword evidence="7" id="KW-0675">Receptor</keyword>
<evidence type="ECO:0000313" key="8">
    <source>
        <dbReference type="Proteomes" id="UP000234752"/>
    </source>
</evidence>
<feature type="domain" description="TonB-dependent receptor plug" evidence="6">
    <location>
        <begin position="122"/>
        <end position="232"/>
    </location>
</feature>
<dbReference type="Pfam" id="PF00593">
    <property type="entry name" value="TonB_dep_Rec_b-barrel"/>
    <property type="match status" value="1"/>
</dbReference>
<evidence type="ECO:0000259" key="6">
    <source>
        <dbReference type="Pfam" id="PF07715"/>
    </source>
</evidence>
<dbReference type="Gene3D" id="2.170.130.10">
    <property type="entry name" value="TonB-dependent receptor, plug domain"/>
    <property type="match status" value="1"/>
</dbReference>